<dbReference type="Gene3D" id="3.55.50.10">
    <property type="entry name" value="Baseplate protein-like domains"/>
    <property type="match status" value="1"/>
</dbReference>
<dbReference type="GO" id="GO:0005576">
    <property type="term" value="C:extracellular region"/>
    <property type="evidence" value="ECO:0007669"/>
    <property type="project" value="UniProtKB-SubCell"/>
</dbReference>
<comment type="subcellular location">
    <subcellularLocation>
        <location evidence="1">Secreted</location>
    </subcellularLocation>
</comment>
<dbReference type="PANTHER" id="PTHR32305:SF15">
    <property type="entry name" value="PROTEIN RHSA-RELATED"/>
    <property type="match status" value="1"/>
</dbReference>
<proteinExistence type="inferred from homology"/>
<dbReference type="NCBIfam" id="TIGR01646">
    <property type="entry name" value="vgr_GE"/>
    <property type="match status" value="1"/>
</dbReference>
<dbReference type="FunFam" id="3.55.50.10:FF:000001">
    <property type="entry name" value="Actin cross-linking toxin VgrG1"/>
    <property type="match status" value="1"/>
</dbReference>
<evidence type="ECO:0000313" key="7">
    <source>
        <dbReference type="Proteomes" id="UP000265619"/>
    </source>
</evidence>
<reference evidence="6 7" key="1">
    <citation type="submission" date="2018-09" db="EMBL/GenBank/DDBJ databases">
        <title>Acidovorax cavernicola nov. sp. isolated from Gruta de las Maravillas (Aracena, Spain).</title>
        <authorList>
            <person name="Jurado V."/>
            <person name="Gutierrez-Patricio S."/>
            <person name="Gonzalez-Pimentel J.L."/>
            <person name="Miller A.Z."/>
            <person name="Laiz L."/>
            <person name="Saiz-Jimenez C."/>
        </authorList>
    </citation>
    <scope>NUCLEOTIDE SEQUENCE [LARGE SCALE GENOMIC DNA]</scope>
    <source>
        <strain evidence="6 7">1011MAR4D40.2</strain>
    </source>
</reference>
<name>A0A9X8GSL0_9BURK</name>
<dbReference type="InterPro" id="IPR006531">
    <property type="entry name" value="Gp5/Vgr_OB"/>
</dbReference>
<dbReference type="Proteomes" id="UP000265619">
    <property type="component" value="Unassembled WGS sequence"/>
</dbReference>
<dbReference type="InterPro" id="IPR017847">
    <property type="entry name" value="T6SS_RhsGE_Vgr_subset"/>
</dbReference>
<feature type="domain" description="Gp5/Type VI secretion system Vgr C-terminal trimerisation" evidence="5">
    <location>
        <begin position="466"/>
        <end position="568"/>
    </location>
</feature>
<keyword evidence="7" id="KW-1185">Reference proteome</keyword>
<comment type="caution">
    <text evidence="6">The sequence shown here is derived from an EMBL/GenBank/DDBJ whole genome shotgun (WGS) entry which is preliminary data.</text>
</comment>
<sequence length="788" mass="87333">MDRVVKAHTPLAEDQLLFRSMHGSEGLSQLFEFEVDLLSPNTSVDMKALLGKPLALEIQTLNGSPRYLNGQITRFTMIGREGGSSRYIVYRASVKPWLWYLTRTSDCKIFQNKSVVEILEEVLGEYGFAFEKKLSASYRQWEYCVQYQETDFAFVSRLMEHEGIYYYFKHEKNQHTLVLADDMGAHDTLPGYPKIGYLASDRTADPGREVIDQWEVTEEIRPGTYVVDDFDFKKPKADLLTTRSQPRGNDHGRYEMYEWMGGYSDAGQGEHYARIRLEEAQAQAEVDIGHTNVRGMAPGYRFTMQNAPRNEDNREYLVVSVTYSLREGGYASGGLEGEYSFDFGVQPTSFPFRARRVTRVPRTLGPQTATVVGPPGEDIWIDKYGRVKVQFRWDRYGQRNEDSSCWVRVSSAWAGSNFGAVNHPRVGQEVIVDFIAGCPDRPIIIGRVYNADQMPPLELPAKATVSGFISRTIKGDGELANHFIIDDDPGCESIKIHAQKDFTIEVEADETHTVEGNRTTTVEGHESATYKTGEERHIQAGALETIDGGEERHVTGGAFETVSGGELRMVSDGAMEIVTGGQGRIVVGGQDEVIFGHMTETVLGPVSELTIGPVTDITVGPEIEMIVGPSIELTTGLNVDIMGSSLLEGVAGSHLSFVDGAYHGEASTVHIEATGGNVDIVASGDVRIEGDNVKRINRTKVWDTAPQRETYTDGLNYGENGTLEIHSNVAKFFNGFQGSMMGAQLSYAGGKLDYYGISLAFGIFTTTQTAVHLGNKGFEMWSSFKIFN</sequence>
<dbReference type="PANTHER" id="PTHR32305">
    <property type="match status" value="1"/>
</dbReference>
<dbReference type="NCBIfam" id="TIGR03361">
    <property type="entry name" value="VI_Rhs_Vgr"/>
    <property type="match status" value="1"/>
</dbReference>
<dbReference type="InterPro" id="IPR006533">
    <property type="entry name" value="T6SS_Vgr_RhsGE"/>
</dbReference>
<dbReference type="RefSeq" id="WP_119557747.1">
    <property type="nucleotide sequence ID" value="NZ_QXMN01000053.1"/>
</dbReference>
<dbReference type="Pfam" id="PF22178">
    <property type="entry name" value="Gp5_trimer_C"/>
    <property type="match status" value="1"/>
</dbReference>
<dbReference type="InterPro" id="IPR050708">
    <property type="entry name" value="T6SS_VgrG/RHS"/>
</dbReference>
<evidence type="ECO:0000259" key="5">
    <source>
        <dbReference type="Pfam" id="PF22178"/>
    </source>
</evidence>
<feature type="domain" description="Gp5/Type VI secretion system Vgr protein OB-fold" evidence="4">
    <location>
        <begin position="383"/>
        <end position="449"/>
    </location>
</feature>
<evidence type="ECO:0000256" key="1">
    <source>
        <dbReference type="ARBA" id="ARBA00004613"/>
    </source>
</evidence>
<evidence type="ECO:0000256" key="2">
    <source>
        <dbReference type="ARBA" id="ARBA00005558"/>
    </source>
</evidence>
<dbReference type="Gene3D" id="2.40.50.230">
    <property type="entry name" value="Gp5 N-terminal domain"/>
    <property type="match status" value="1"/>
</dbReference>
<dbReference type="Gene3D" id="4.10.220.110">
    <property type="match status" value="1"/>
</dbReference>
<gene>
    <name evidence="6" type="primary">tssI</name>
    <name evidence="6" type="ORF">D3H34_27640</name>
</gene>
<dbReference type="EMBL" id="QXMN01000053">
    <property type="protein sequence ID" value="RIX74282.1"/>
    <property type="molecule type" value="Genomic_DNA"/>
</dbReference>
<accession>A0A9X8GSL0</accession>
<keyword evidence="3" id="KW-0964">Secreted</keyword>
<dbReference type="AlphaFoldDB" id="A0A9X8GSL0"/>
<dbReference type="SUPFAM" id="SSF69255">
    <property type="entry name" value="gp5 N-terminal domain-like"/>
    <property type="match status" value="1"/>
</dbReference>
<dbReference type="SUPFAM" id="SSF69279">
    <property type="entry name" value="Phage tail proteins"/>
    <property type="match status" value="2"/>
</dbReference>
<dbReference type="Pfam" id="PF05954">
    <property type="entry name" value="Phage_GPD"/>
    <property type="match status" value="1"/>
</dbReference>
<organism evidence="6 7">
    <name type="scientific">Acidovorax cavernicola</name>
    <dbReference type="NCBI Taxonomy" id="1675792"/>
    <lineage>
        <taxon>Bacteria</taxon>
        <taxon>Pseudomonadati</taxon>
        <taxon>Pseudomonadota</taxon>
        <taxon>Betaproteobacteria</taxon>
        <taxon>Burkholderiales</taxon>
        <taxon>Comamonadaceae</taxon>
        <taxon>Acidovorax</taxon>
    </lineage>
</organism>
<dbReference type="SUPFAM" id="SSF69349">
    <property type="entry name" value="Phage fibre proteins"/>
    <property type="match status" value="1"/>
</dbReference>
<dbReference type="InterPro" id="IPR054030">
    <property type="entry name" value="Gp5_Vgr_C"/>
</dbReference>
<dbReference type="Gene3D" id="2.30.110.50">
    <property type="match status" value="1"/>
</dbReference>
<comment type="similarity">
    <text evidence="2">Belongs to the VgrG protein family.</text>
</comment>
<evidence type="ECO:0000256" key="3">
    <source>
        <dbReference type="ARBA" id="ARBA00022525"/>
    </source>
</evidence>
<dbReference type="OrthoDB" id="1907165at2"/>
<evidence type="ECO:0000259" key="4">
    <source>
        <dbReference type="Pfam" id="PF04717"/>
    </source>
</evidence>
<evidence type="ECO:0000313" key="6">
    <source>
        <dbReference type="EMBL" id="RIX74282.1"/>
    </source>
</evidence>
<dbReference type="InterPro" id="IPR037026">
    <property type="entry name" value="Vgr_OB-fold_dom_sf"/>
</dbReference>
<dbReference type="Pfam" id="PF04717">
    <property type="entry name" value="Phage_base_V"/>
    <property type="match status" value="1"/>
</dbReference>
<protein>
    <submittedName>
        <fullName evidence="6">Type VI secretion system tip protein VgrG</fullName>
    </submittedName>
</protein>